<sequence length="145" mass="16327">MPSSDDRKAPYHAFHFVIEIDGIQRGGFRECTGLDSSNTVIPYREGNDPLTPRKLVGLQNYNNITLKWGSSDDRELWNWRKKVVDGKTERKNGSVVLLDEAGQEKVRWNFKMGWPTSWTGPALTATATDVAIESLVIAHEGVDRP</sequence>
<dbReference type="GO" id="GO:0005198">
    <property type="term" value="F:structural molecule activity"/>
    <property type="evidence" value="ECO:0007669"/>
    <property type="project" value="InterPro"/>
</dbReference>
<proteinExistence type="predicted"/>
<keyword evidence="2" id="KW-1185">Reference proteome</keyword>
<dbReference type="KEGG" id="talb:FTW19_17755"/>
<evidence type="ECO:0000313" key="1">
    <source>
        <dbReference type="EMBL" id="QEE29668.1"/>
    </source>
</evidence>
<protein>
    <submittedName>
        <fullName evidence="1">Phage tail protein</fullName>
    </submittedName>
</protein>
<gene>
    <name evidence="1" type="ORF">FTW19_17755</name>
</gene>
<reference evidence="1 2" key="1">
    <citation type="submission" date="2019-08" db="EMBL/GenBank/DDBJ databases">
        <title>Complete genome sequence of Terriglobus albidus strain ORNL.</title>
        <authorList>
            <person name="Podar M."/>
        </authorList>
    </citation>
    <scope>NUCLEOTIDE SEQUENCE [LARGE SCALE GENOMIC DNA]</scope>
    <source>
        <strain evidence="1 2">ORNL</strain>
    </source>
</reference>
<dbReference type="PANTHER" id="PTHR38009:SF1">
    <property type="entry name" value="CONSERVED HYPOTHETICAL PHAGE TAIL PROTEIN"/>
    <property type="match status" value="1"/>
</dbReference>
<name>A0A5B9EBW5_9BACT</name>
<dbReference type="InterPro" id="IPR011747">
    <property type="entry name" value="CHP02241"/>
</dbReference>
<dbReference type="OrthoDB" id="73314at2"/>
<dbReference type="PANTHER" id="PTHR38009">
    <property type="entry name" value="CONSERVED HYPOTHETICAL PHAGE TAIL PROTEIN"/>
    <property type="match status" value="1"/>
</dbReference>
<evidence type="ECO:0000313" key="2">
    <source>
        <dbReference type="Proteomes" id="UP000321820"/>
    </source>
</evidence>
<dbReference type="EMBL" id="CP042806">
    <property type="protein sequence ID" value="QEE29668.1"/>
    <property type="molecule type" value="Genomic_DNA"/>
</dbReference>
<dbReference type="Proteomes" id="UP000321820">
    <property type="component" value="Chromosome"/>
</dbReference>
<dbReference type="AlphaFoldDB" id="A0A5B9EBW5"/>
<accession>A0A5B9EBW5</accession>
<dbReference type="Pfam" id="PF06841">
    <property type="entry name" value="Phage_T4_gp19"/>
    <property type="match status" value="1"/>
</dbReference>
<dbReference type="RefSeq" id="WP_147648878.1">
    <property type="nucleotide sequence ID" value="NZ_CP042806.1"/>
</dbReference>
<dbReference type="InterPro" id="IPR010667">
    <property type="entry name" value="Phage_T4_Gp19"/>
</dbReference>
<organism evidence="1 2">
    <name type="scientific">Terriglobus albidus</name>
    <dbReference type="NCBI Taxonomy" id="1592106"/>
    <lineage>
        <taxon>Bacteria</taxon>
        <taxon>Pseudomonadati</taxon>
        <taxon>Acidobacteriota</taxon>
        <taxon>Terriglobia</taxon>
        <taxon>Terriglobales</taxon>
        <taxon>Acidobacteriaceae</taxon>
        <taxon>Terriglobus</taxon>
    </lineage>
</organism>
<dbReference type="NCBIfam" id="TIGR02241">
    <property type="entry name" value="conserved hypothetical phage tail region protein"/>
    <property type="match status" value="1"/>
</dbReference>